<organism evidence="12">
    <name type="scientific">Sedum alfredii</name>
    <dbReference type="NCBI Taxonomy" id="439688"/>
    <lineage>
        <taxon>Eukaryota</taxon>
        <taxon>Viridiplantae</taxon>
        <taxon>Streptophyta</taxon>
        <taxon>Embryophyta</taxon>
        <taxon>Tracheophyta</taxon>
        <taxon>Spermatophyta</taxon>
        <taxon>Magnoliopsida</taxon>
        <taxon>eudicotyledons</taxon>
        <taxon>Gunneridae</taxon>
        <taxon>Pentapetalae</taxon>
        <taxon>Saxifragales</taxon>
        <taxon>Crassulaceae</taxon>
        <taxon>Sedum</taxon>
    </lineage>
</organism>
<dbReference type="PANTHER" id="PTHR48007">
    <property type="entry name" value="LEUCINE-RICH REPEAT RECEPTOR-LIKE PROTEIN KINASE PXC1"/>
    <property type="match status" value="1"/>
</dbReference>
<feature type="region of interest" description="Disordered" evidence="8">
    <location>
        <begin position="294"/>
        <end position="315"/>
    </location>
</feature>
<evidence type="ECO:0000259" key="11">
    <source>
        <dbReference type="PROSITE" id="PS50011"/>
    </source>
</evidence>
<reference evidence="12" key="1">
    <citation type="submission" date="2018-04" db="EMBL/GenBank/DDBJ databases">
        <title>Genome-wide analysis of LRR-RLK.</title>
        <authorList>
            <person name="Liu M."/>
        </authorList>
    </citation>
    <scope>NUCLEOTIDE SEQUENCE</scope>
</reference>
<evidence type="ECO:0000256" key="2">
    <source>
        <dbReference type="ARBA" id="ARBA00022614"/>
    </source>
</evidence>
<dbReference type="Pfam" id="PF13855">
    <property type="entry name" value="LRR_8"/>
    <property type="match status" value="1"/>
</dbReference>
<comment type="subcellular location">
    <subcellularLocation>
        <location evidence="1">Membrane</location>
    </subcellularLocation>
</comment>
<keyword evidence="5" id="KW-0677">Repeat</keyword>
<dbReference type="Gene3D" id="3.30.200.20">
    <property type="entry name" value="Phosphorylase Kinase, domain 1"/>
    <property type="match status" value="1"/>
</dbReference>
<dbReference type="GO" id="GO:0016020">
    <property type="term" value="C:membrane"/>
    <property type="evidence" value="ECO:0007669"/>
    <property type="project" value="UniProtKB-SubCell"/>
</dbReference>
<protein>
    <submittedName>
        <fullName evidence="12">Pollen receptor-like kinase 2</fullName>
    </submittedName>
</protein>
<proteinExistence type="evidence at transcript level"/>
<dbReference type="InterPro" id="IPR001611">
    <property type="entry name" value="Leu-rich_rpt"/>
</dbReference>
<keyword evidence="7 9" id="KW-0472">Membrane</keyword>
<dbReference type="FunFam" id="3.80.10.10:FF:000400">
    <property type="entry name" value="Nuclear pore complex protein NUP107"/>
    <property type="match status" value="1"/>
</dbReference>
<feature type="signal peptide" evidence="10">
    <location>
        <begin position="1"/>
        <end position="22"/>
    </location>
</feature>
<dbReference type="SUPFAM" id="SSF52058">
    <property type="entry name" value="L domain-like"/>
    <property type="match status" value="1"/>
</dbReference>
<keyword evidence="12" id="KW-0675">Receptor</keyword>
<keyword evidence="3 9" id="KW-0812">Transmembrane</keyword>
<dbReference type="InterPro" id="IPR000719">
    <property type="entry name" value="Prot_kinase_dom"/>
</dbReference>
<keyword evidence="4 10" id="KW-0732">Signal</keyword>
<dbReference type="InterPro" id="IPR011009">
    <property type="entry name" value="Kinase-like_dom_sf"/>
</dbReference>
<dbReference type="SUPFAM" id="SSF56112">
    <property type="entry name" value="Protein kinase-like (PK-like)"/>
    <property type="match status" value="1"/>
</dbReference>
<dbReference type="PANTHER" id="PTHR48007:SF39">
    <property type="entry name" value="PROTEIN KINASE DOMAIN-CONTAINING PROTEIN"/>
    <property type="match status" value="1"/>
</dbReference>
<dbReference type="Pfam" id="PF08263">
    <property type="entry name" value="LRRNT_2"/>
    <property type="match status" value="1"/>
</dbReference>
<feature type="chain" id="PRO_5019243930" evidence="10">
    <location>
        <begin position="23"/>
        <end position="454"/>
    </location>
</feature>
<evidence type="ECO:0000313" key="12">
    <source>
        <dbReference type="EMBL" id="QAS62428.1"/>
    </source>
</evidence>
<dbReference type="PROSITE" id="PS50011">
    <property type="entry name" value="PROTEIN_KINASE_DOM"/>
    <property type="match status" value="1"/>
</dbReference>
<dbReference type="AlphaFoldDB" id="A0A410N649"/>
<feature type="domain" description="Protein kinase" evidence="11">
    <location>
        <begin position="348"/>
        <end position="454"/>
    </location>
</feature>
<dbReference type="GO" id="GO:0005524">
    <property type="term" value="F:ATP binding"/>
    <property type="evidence" value="ECO:0007669"/>
    <property type="project" value="InterPro"/>
</dbReference>
<evidence type="ECO:0000256" key="8">
    <source>
        <dbReference type="SAM" id="MobiDB-lite"/>
    </source>
</evidence>
<evidence type="ECO:0000256" key="1">
    <source>
        <dbReference type="ARBA" id="ARBA00004370"/>
    </source>
</evidence>
<evidence type="ECO:0000256" key="9">
    <source>
        <dbReference type="SAM" id="Phobius"/>
    </source>
</evidence>
<evidence type="ECO:0000256" key="6">
    <source>
        <dbReference type="ARBA" id="ARBA00022989"/>
    </source>
</evidence>
<dbReference type="InterPro" id="IPR032675">
    <property type="entry name" value="LRR_dom_sf"/>
</dbReference>
<dbReference type="Gene3D" id="3.80.10.10">
    <property type="entry name" value="Ribonuclease Inhibitor"/>
    <property type="match status" value="2"/>
</dbReference>
<evidence type="ECO:0000256" key="4">
    <source>
        <dbReference type="ARBA" id="ARBA00022729"/>
    </source>
</evidence>
<keyword evidence="12" id="KW-0418">Kinase</keyword>
<keyword evidence="6 9" id="KW-1133">Transmembrane helix</keyword>
<name>A0A410N649_9MAGN</name>
<feature type="transmembrane region" description="Helical" evidence="9">
    <location>
        <begin position="255"/>
        <end position="279"/>
    </location>
</feature>
<keyword evidence="2" id="KW-0433">Leucine-rich repeat</keyword>
<evidence type="ECO:0000256" key="5">
    <source>
        <dbReference type="ARBA" id="ARBA00022737"/>
    </source>
</evidence>
<dbReference type="InterPro" id="IPR013210">
    <property type="entry name" value="LRR_N_plant-typ"/>
</dbReference>
<evidence type="ECO:0000256" key="7">
    <source>
        <dbReference type="ARBA" id="ARBA00023136"/>
    </source>
</evidence>
<accession>A0A410N649</accession>
<keyword evidence="12" id="KW-0808">Transferase</keyword>
<dbReference type="EMBL" id="MH176246">
    <property type="protein sequence ID" value="QAS62428.1"/>
    <property type="molecule type" value="mRNA"/>
</dbReference>
<dbReference type="Pfam" id="PF00069">
    <property type="entry name" value="Pkinase"/>
    <property type="match status" value="1"/>
</dbReference>
<sequence length="454" mass="50491">MSLFLPFLLLIFSTSVPHSVLSDDGDARALLSLKSTIDPFDSLKWQLSNNASNVCSWHGVKACLNGRVSKLVLENLNLTGELDEEVFKSLDQLRVLSFKRNSIRGQIPNLSSLRNLKSLFLDFNNFSGDFPESVNDLHRLKVVSLSNNNLGGEIPVSILNLRRLYALYLENNRFDGEIPHLNQSTLRLFNVSNNRLSGEIPATDALIRFNLSSFSGNENLCGEQIGRKCRLAFPQENNPAPQPRPSSHSPNRSRLIKIIAGSVGGSLALLLILALLLFFACRNRTTKTTAVDKTIEDQPPPQHHHHSTHSSTAATSSGFSWEKEGIGKLVFCGPGAEQMSYSLDDLLKASAETLGRGTMGSTYKAVMETGFIVTVKRLKDAKFPKTDDFKARVEAIGRLRHQNLVPLRAYFTAKEERLLVYDYFPNGSLFSLIHGTLFILLLIFSTRFAIFSGY</sequence>
<dbReference type="GO" id="GO:0004672">
    <property type="term" value="F:protein kinase activity"/>
    <property type="evidence" value="ECO:0007669"/>
    <property type="project" value="InterPro"/>
</dbReference>
<dbReference type="InterPro" id="IPR046959">
    <property type="entry name" value="PRK1-6/SRF4-like"/>
</dbReference>
<evidence type="ECO:0000256" key="10">
    <source>
        <dbReference type="SAM" id="SignalP"/>
    </source>
</evidence>
<feature type="transmembrane region" description="Helical" evidence="9">
    <location>
        <begin position="429"/>
        <end position="450"/>
    </location>
</feature>
<evidence type="ECO:0000256" key="3">
    <source>
        <dbReference type="ARBA" id="ARBA00022692"/>
    </source>
</evidence>